<protein>
    <recommendedName>
        <fullName evidence="3">MalT-like TPR region domain-containing protein</fullName>
    </recommendedName>
</protein>
<dbReference type="InterPro" id="IPR011990">
    <property type="entry name" value="TPR-like_helical_dom_sf"/>
</dbReference>
<feature type="compositionally biased region" description="Basic and acidic residues" evidence="1">
    <location>
        <begin position="1020"/>
        <end position="1045"/>
    </location>
</feature>
<feature type="compositionally biased region" description="Basic and acidic residues" evidence="1">
    <location>
        <begin position="76"/>
        <end position="86"/>
    </location>
</feature>
<name>A0A7S4Q3K4_9DINO</name>
<gene>
    <name evidence="2" type="ORF">AMON00008_LOCUS11001</name>
</gene>
<dbReference type="InterPro" id="IPR019734">
    <property type="entry name" value="TPR_rpt"/>
</dbReference>
<dbReference type="AlphaFoldDB" id="A0A7S4Q3K4"/>
<proteinExistence type="predicted"/>
<feature type="compositionally biased region" description="Pro residues" evidence="1">
    <location>
        <begin position="128"/>
        <end position="143"/>
    </location>
</feature>
<evidence type="ECO:0008006" key="3">
    <source>
        <dbReference type="Google" id="ProtNLM"/>
    </source>
</evidence>
<dbReference type="PANTHER" id="PTHR10098">
    <property type="entry name" value="RAPSYN-RELATED"/>
    <property type="match status" value="1"/>
</dbReference>
<organism evidence="2">
    <name type="scientific">Alexandrium monilatum</name>
    <dbReference type="NCBI Taxonomy" id="311494"/>
    <lineage>
        <taxon>Eukaryota</taxon>
        <taxon>Sar</taxon>
        <taxon>Alveolata</taxon>
        <taxon>Dinophyceae</taxon>
        <taxon>Gonyaulacales</taxon>
        <taxon>Pyrocystaceae</taxon>
        <taxon>Alexandrium</taxon>
    </lineage>
</organism>
<dbReference type="Gene3D" id="1.25.40.10">
    <property type="entry name" value="Tetratricopeptide repeat domain"/>
    <property type="match status" value="3"/>
</dbReference>
<sequence>MPSPEVLPPHEAPPVAVEPPGPEDLPSPEAPEAPPAPPEPRPPEASASREVPSPREAGRVPDQLSAPEALPSPDAPPDREASRVPDELLAPQGEPLPEAAPPREALPAPAVPSRAPDEPPAVQGEPSPGGPPAPAVPPSPEVPELPAHEALPPPEAIPDGVVVEVAGPSPAPSEEEASEASVDTPPVAAEEPQLLRQLREAQAEVLSLKGLGKPEASAHLEVAELAFSLARHSEALGHARASLEIHSKEEDYVGFAGQAESGRLLVKCLITDDKVEEATALAEKQVQTFRKMGVRRAEAVATLSLADVLLAADRPKQALIQAEAALATFRDLEDDPWAASALQAVARAYLKFEKASCIQTALDRLNEAMALLSALGNEKEQAAVMLTVCKVHIEHLQLHQEALDSAQGSLEIAQRLGDRRGQAAALREAAAVYLAAQTEPESALDYAQEAVEVCSQLGDIAGEVQARLVAANLCQSCGRSREANEMLDAAMSLARSLDDVHQIAAVLGTMVSVCAAQGEVDKVIQAVAEEVELAAAVGNTEREVVALLRLARLHMAPEVARPALALEHLNTALPKSAGDKRRVASVFHLKAEVLQANGQVEEALMAAHQGQRLLASCGSVKALAVLLHLIADLHLQVEEAQEAYNAYATMRLTYKAAGWKDKEAQTLLDLSLMAMNALFKPKEAQRWANEAAKIQRALNDAEGEAHALVQLAGLQGPTTEATKTAEKALKLFQSVGDASGEAQALQVIASVFHENGNVDSALQKAEQAYELCQKAGEPRSAADMMHMIVGMHAGLVERCSAGGAIPPRTVLGDAIKALTRWDKACEAAGDLGGRVNALTQACTWNLMLQDHSAAKAAAQQALEVADRHGVPELVAVASLTLAEAYVASGDGVQARQAADEALSSFEQMEDAAGCQEARRVIEAAKDVMSRPKPASKSLPSPTTREAKYRPLKAAHQEAKQPHSTPESVVPSHFRSHGDAFEDTALDQPTPAKGQLPERRPRKAFSQKAAECDPGPARNHKVQDSRLQERDEDAMRGRPPDQELRRQQLRNSLDAKPISLEESMVLARSKQPKQQSDREMRQEEIRKGLHDSLRKSERPDPEVKSDPLISVLAAVRPHWTDNDLLSVQEKLAAISITSPQDLLQGLRQSGGAKLLNCQLKAAGKRALKMETLIDLRNHLVAQPRH</sequence>
<feature type="region of interest" description="Disordered" evidence="1">
    <location>
        <begin position="1"/>
        <end position="186"/>
    </location>
</feature>
<feature type="compositionally biased region" description="Basic and acidic residues" evidence="1">
    <location>
        <begin position="944"/>
        <end position="960"/>
    </location>
</feature>
<dbReference type="SMART" id="SM00028">
    <property type="entry name" value="TPR"/>
    <property type="match status" value="6"/>
</dbReference>
<dbReference type="PANTHER" id="PTHR10098:SF108">
    <property type="entry name" value="TETRATRICOPEPTIDE REPEAT PROTEIN 28"/>
    <property type="match status" value="1"/>
</dbReference>
<evidence type="ECO:0000313" key="2">
    <source>
        <dbReference type="EMBL" id="CAE4571382.1"/>
    </source>
</evidence>
<feature type="compositionally biased region" description="Pro residues" evidence="1">
    <location>
        <begin position="1"/>
        <end position="40"/>
    </location>
</feature>
<feature type="region of interest" description="Disordered" evidence="1">
    <location>
        <begin position="924"/>
        <end position="1081"/>
    </location>
</feature>
<accession>A0A7S4Q3K4</accession>
<dbReference type="EMBL" id="HBNR01016701">
    <property type="protein sequence ID" value="CAE4571382.1"/>
    <property type="molecule type" value="Transcribed_RNA"/>
</dbReference>
<feature type="compositionally biased region" description="Low complexity" evidence="1">
    <location>
        <begin position="102"/>
        <end position="112"/>
    </location>
</feature>
<evidence type="ECO:0000256" key="1">
    <source>
        <dbReference type="SAM" id="MobiDB-lite"/>
    </source>
</evidence>
<reference evidence="2" key="1">
    <citation type="submission" date="2021-01" db="EMBL/GenBank/DDBJ databases">
        <authorList>
            <person name="Corre E."/>
            <person name="Pelletier E."/>
            <person name="Niang G."/>
            <person name="Scheremetjew M."/>
            <person name="Finn R."/>
            <person name="Kale V."/>
            <person name="Holt S."/>
            <person name="Cochrane G."/>
            <person name="Meng A."/>
            <person name="Brown T."/>
            <person name="Cohen L."/>
        </authorList>
    </citation>
    <scope>NUCLEOTIDE SEQUENCE</scope>
    <source>
        <strain evidence="2">CCMP3105</strain>
    </source>
</reference>
<dbReference type="SUPFAM" id="SSF48452">
    <property type="entry name" value="TPR-like"/>
    <property type="match status" value="4"/>
</dbReference>